<dbReference type="SUPFAM" id="SSF53271">
    <property type="entry name" value="PRTase-like"/>
    <property type="match status" value="1"/>
</dbReference>
<sequence>AELLHEYLTANPVPGETLVPVPLHQKRLRERGYNQSRLLTKELGKLINLPVVDSCLIRQRHTPPQARTPTVKERRSNVADAFTCRDHRLRDKQVLLIDDVSTSGATLDACAAALKAAGATSVWGLVLAREI</sequence>
<dbReference type="PANTHER" id="PTHR47505:SF1">
    <property type="entry name" value="DNA UTILIZATION PROTEIN YHGH"/>
    <property type="match status" value="1"/>
</dbReference>
<dbReference type="InterPro" id="IPR051910">
    <property type="entry name" value="ComF/GntX_DNA_util-trans"/>
</dbReference>
<dbReference type="Pfam" id="PF00156">
    <property type="entry name" value="Pribosyltran"/>
    <property type="match status" value="1"/>
</dbReference>
<evidence type="ECO:0000313" key="3">
    <source>
        <dbReference type="EMBL" id="GAG41307.1"/>
    </source>
</evidence>
<feature type="non-terminal residue" evidence="3">
    <location>
        <position position="1"/>
    </location>
</feature>
<dbReference type="AlphaFoldDB" id="X0Y1S2"/>
<dbReference type="InterPro" id="IPR000836">
    <property type="entry name" value="PRTase_dom"/>
</dbReference>
<proteinExistence type="inferred from homology"/>
<feature type="domain" description="Phosphoribosyltransferase" evidence="2">
    <location>
        <begin position="75"/>
        <end position="122"/>
    </location>
</feature>
<dbReference type="Gene3D" id="3.40.50.2020">
    <property type="match status" value="1"/>
</dbReference>
<gene>
    <name evidence="3" type="ORF">S01H1_67906</name>
</gene>
<comment type="similarity">
    <text evidence="1">Belongs to the ComF/GntX family.</text>
</comment>
<protein>
    <recommendedName>
        <fullName evidence="2">Phosphoribosyltransferase domain-containing protein</fullName>
    </recommendedName>
</protein>
<comment type="caution">
    <text evidence="3">The sequence shown here is derived from an EMBL/GenBank/DDBJ whole genome shotgun (WGS) entry which is preliminary data.</text>
</comment>
<dbReference type="EMBL" id="BARS01044997">
    <property type="protein sequence ID" value="GAG41307.1"/>
    <property type="molecule type" value="Genomic_DNA"/>
</dbReference>
<dbReference type="PANTHER" id="PTHR47505">
    <property type="entry name" value="DNA UTILIZATION PROTEIN YHGH"/>
    <property type="match status" value="1"/>
</dbReference>
<name>X0Y1S2_9ZZZZ</name>
<accession>X0Y1S2</accession>
<evidence type="ECO:0000256" key="1">
    <source>
        <dbReference type="ARBA" id="ARBA00008007"/>
    </source>
</evidence>
<organism evidence="3">
    <name type="scientific">marine sediment metagenome</name>
    <dbReference type="NCBI Taxonomy" id="412755"/>
    <lineage>
        <taxon>unclassified sequences</taxon>
        <taxon>metagenomes</taxon>
        <taxon>ecological metagenomes</taxon>
    </lineage>
</organism>
<dbReference type="CDD" id="cd06223">
    <property type="entry name" value="PRTases_typeI"/>
    <property type="match status" value="1"/>
</dbReference>
<reference evidence="3" key="1">
    <citation type="journal article" date="2014" name="Front. Microbiol.">
        <title>High frequency of phylogenetically diverse reductive dehalogenase-homologous genes in deep subseafloor sedimentary metagenomes.</title>
        <authorList>
            <person name="Kawai M."/>
            <person name="Futagami T."/>
            <person name="Toyoda A."/>
            <person name="Takaki Y."/>
            <person name="Nishi S."/>
            <person name="Hori S."/>
            <person name="Arai W."/>
            <person name="Tsubouchi T."/>
            <person name="Morono Y."/>
            <person name="Uchiyama I."/>
            <person name="Ito T."/>
            <person name="Fujiyama A."/>
            <person name="Inagaki F."/>
            <person name="Takami H."/>
        </authorList>
    </citation>
    <scope>NUCLEOTIDE SEQUENCE</scope>
    <source>
        <strain evidence="3">Expedition CK06-06</strain>
    </source>
</reference>
<evidence type="ECO:0000259" key="2">
    <source>
        <dbReference type="Pfam" id="PF00156"/>
    </source>
</evidence>
<dbReference type="InterPro" id="IPR029057">
    <property type="entry name" value="PRTase-like"/>
</dbReference>